<feature type="transmembrane region" description="Helical" evidence="7">
    <location>
        <begin position="313"/>
        <end position="335"/>
    </location>
</feature>
<keyword evidence="4 7" id="KW-0812">Transmembrane</keyword>
<dbReference type="InterPro" id="IPR047135">
    <property type="entry name" value="YsiQ"/>
</dbReference>
<keyword evidence="5 7" id="KW-1133">Transmembrane helix</keyword>
<evidence type="ECO:0000256" key="6">
    <source>
        <dbReference type="ARBA" id="ARBA00023136"/>
    </source>
</evidence>
<gene>
    <name evidence="8" type="ORF">ACFPQ4_09620</name>
</gene>
<feature type="transmembrane region" description="Helical" evidence="7">
    <location>
        <begin position="129"/>
        <end position="148"/>
    </location>
</feature>
<feature type="transmembrane region" description="Helical" evidence="7">
    <location>
        <begin position="193"/>
        <end position="216"/>
    </location>
</feature>
<dbReference type="PANTHER" id="PTHR42925:SF1">
    <property type="entry name" value="VIRULENCE FACTOR MVIN"/>
    <property type="match status" value="1"/>
</dbReference>
<evidence type="ECO:0000256" key="4">
    <source>
        <dbReference type="ARBA" id="ARBA00022692"/>
    </source>
</evidence>
<organism evidence="8 9">
    <name type="scientific">Cohnella yongneupensis</name>
    <dbReference type="NCBI Taxonomy" id="425006"/>
    <lineage>
        <taxon>Bacteria</taxon>
        <taxon>Bacillati</taxon>
        <taxon>Bacillota</taxon>
        <taxon>Bacilli</taxon>
        <taxon>Bacillales</taxon>
        <taxon>Paenibacillaceae</taxon>
        <taxon>Cohnella</taxon>
    </lineage>
</organism>
<protein>
    <submittedName>
        <fullName evidence="8">MATE family efflux transporter</fullName>
    </submittedName>
</protein>
<feature type="transmembrane region" description="Helical" evidence="7">
    <location>
        <begin position="413"/>
        <end position="432"/>
    </location>
</feature>
<keyword evidence="6 7" id="KW-0472">Membrane</keyword>
<feature type="transmembrane region" description="Helical" evidence="7">
    <location>
        <begin position="347"/>
        <end position="365"/>
    </location>
</feature>
<keyword evidence="2" id="KW-0813">Transport</keyword>
<evidence type="ECO:0000256" key="2">
    <source>
        <dbReference type="ARBA" id="ARBA00022448"/>
    </source>
</evidence>
<name>A0ABW0R1Q0_9BACL</name>
<reference evidence="9" key="1">
    <citation type="journal article" date="2019" name="Int. J. Syst. Evol. Microbiol.">
        <title>The Global Catalogue of Microorganisms (GCM) 10K type strain sequencing project: providing services to taxonomists for standard genome sequencing and annotation.</title>
        <authorList>
            <consortium name="The Broad Institute Genomics Platform"/>
            <consortium name="The Broad Institute Genome Sequencing Center for Infectious Disease"/>
            <person name="Wu L."/>
            <person name="Ma J."/>
        </authorList>
    </citation>
    <scope>NUCLEOTIDE SEQUENCE [LARGE SCALE GENOMIC DNA]</scope>
    <source>
        <strain evidence="9">CGMCC 1.18578</strain>
    </source>
</reference>
<keyword evidence="3" id="KW-1003">Cell membrane</keyword>
<feature type="transmembrane region" description="Helical" evidence="7">
    <location>
        <begin position="386"/>
        <end position="407"/>
    </location>
</feature>
<evidence type="ECO:0000313" key="8">
    <source>
        <dbReference type="EMBL" id="MFC5529707.1"/>
    </source>
</evidence>
<evidence type="ECO:0000256" key="3">
    <source>
        <dbReference type="ARBA" id="ARBA00022475"/>
    </source>
</evidence>
<evidence type="ECO:0000256" key="5">
    <source>
        <dbReference type="ARBA" id="ARBA00022989"/>
    </source>
</evidence>
<dbReference type="InterPro" id="IPR002528">
    <property type="entry name" value="MATE_fam"/>
</dbReference>
<feature type="transmembrane region" description="Helical" evidence="7">
    <location>
        <begin position="87"/>
        <end position="109"/>
    </location>
</feature>
<feature type="transmembrane region" description="Helical" evidence="7">
    <location>
        <begin position="236"/>
        <end position="261"/>
    </location>
</feature>
<feature type="transmembrane region" description="Helical" evidence="7">
    <location>
        <begin position="43"/>
        <end position="66"/>
    </location>
</feature>
<evidence type="ECO:0000313" key="9">
    <source>
        <dbReference type="Proteomes" id="UP001596108"/>
    </source>
</evidence>
<feature type="transmembrane region" description="Helical" evidence="7">
    <location>
        <begin position="160"/>
        <end position="181"/>
    </location>
</feature>
<dbReference type="RefSeq" id="WP_378111604.1">
    <property type="nucleotide sequence ID" value="NZ_JBHSNC010000027.1"/>
</dbReference>
<keyword evidence="9" id="KW-1185">Reference proteome</keyword>
<dbReference type="NCBIfam" id="TIGR00797">
    <property type="entry name" value="matE"/>
    <property type="match status" value="1"/>
</dbReference>
<evidence type="ECO:0000256" key="7">
    <source>
        <dbReference type="SAM" id="Phobius"/>
    </source>
</evidence>
<dbReference type="EMBL" id="JBHSNC010000027">
    <property type="protein sequence ID" value="MFC5529707.1"/>
    <property type="molecule type" value="Genomic_DNA"/>
</dbReference>
<dbReference type="InterPro" id="IPR048279">
    <property type="entry name" value="MdtK-like"/>
</dbReference>
<dbReference type="PIRSF" id="PIRSF006603">
    <property type="entry name" value="DinF"/>
    <property type="match status" value="1"/>
</dbReference>
<sequence>MQTVQDRELKLFGLTWPILLESLLFMLMGSADTLMLSGVSDAAVSAVGVASQFIFIAILIIGVINNGADVVISQYLGSGNRMEASKISALTVTMNLLAGLALSLLFIAFTEPLLHLMNLEEDTFHIAVTYLRLVGGWIFFQAIINALSGIIRTYGYAKEAMYVALGMNVVHVVLNYLLIFGKAGFPELGVEGAAISTIISRGLAVVVFFWMMLRVVDYRIAFKDYVTFSKDYLGKILKIGIPTALESILYHTCQSVFLYYIATLGETALASRQYAMNLSMYVYVFSAACGMGTSILVGRFVGGGRPDDAYKRVWVSARWSIMITVAIDLLAIAFRHPLIGIFTDDPAILKLATQMVILSLVLETGRSLNLVLVPALRAAGDAKYTVYWGVISMVFMSLPLGYFLVFVLDMGLAGVWLAIAADEWARGIIMLFRWRSQAWRGKALVTASSVPNTTVEA</sequence>
<evidence type="ECO:0000256" key="1">
    <source>
        <dbReference type="ARBA" id="ARBA00004651"/>
    </source>
</evidence>
<proteinExistence type="predicted"/>
<dbReference type="Proteomes" id="UP001596108">
    <property type="component" value="Unassembled WGS sequence"/>
</dbReference>
<feature type="transmembrane region" description="Helical" evidence="7">
    <location>
        <begin position="281"/>
        <end position="301"/>
    </location>
</feature>
<dbReference type="CDD" id="cd13134">
    <property type="entry name" value="MATE_like_8"/>
    <property type="match status" value="1"/>
</dbReference>
<dbReference type="PANTHER" id="PTHR42925">
    <property type="entry name" value="MULTIDRUG AND TOXIN EFFLUX PROTEIN MATE FAMILY"/>
    <property type="match status" value="1"/>
</dbReference>
<feature type="transmembrane region" description="Helical" evidence="7">
    <location>
        <begin position="12"/>
        <end position="31"/>
    </location>
</feature>
<dbReference type="Pfam" id="PF01554">
    <property type="entry name" value="MatE"/>
    <property type="match status" value="2"/>
</dbReference>
<comment type="subcellular location">
    <subcellularLocation>
        <location evidence="1">Cell membrane</location>
        <topology evidence="1">Multi-pass membrane protein</topology>
    </subcellularLocation>
</comment>
<accession>A0ABW0R1Q0</accession>
<comment type="caution">
    <text evidence="8">The sequence shown here is derived from an EMBL/GenBank/DDBJ whole genome shotgun (WGS) entry which is preliminary data.</text>
</comment>